<feature type="region of interest" description="Disordered" evidence="2">
    <location>
        <begin position="97"/>
        <end position="176"/>
    </location>
</feature>
<evidence type="ECO:0000256" key="2">
    <source>
        <dbReference type="SAM" id="MobiDB-lite"/>
    </source>
</evidence>
<dbReference type="Pfam" id="PF10545">
    <property type="entry name" value="MADF_DNA_bdg"/>
    <property type="match status" value="1"/>
</dbReference>
<feature type="domain" description="MADF" evidence="3">
    <location>
        <begin position="5"/>
        <end position="93"/>
    </location>
</feature>
<dbReference type="PANTHER" id="PTHR12243">
    <property type="entry name" value="MADF DOMAIN TRANSCRIPTION FACTOR"/>
    <property type="match status" value="1"/>
</dbReference>
<dbReference type="Pfam" id="PF02944">
    <property type="entry name" value="BESS"/>
    <property type="match status" value="1"/>
</dbReference>
<accession>A0A2J7PMB7</accession>
<evidence type="ECO:0008006" key="7">
    <source>
        <dbReference type="Google" id="ProtNLM"/>
    </source>
</evidence>
<dbReference type="GO" id="GO:0006357">
    <property type="term" value="P:regulation of transcription by RNA polymerase II"/>
    <property type="evidence" value="ECO:0007669"/>
    <property type="project" value="TreeGrafter"/>
</dbReference>
<dbReference type="EMBL" id="NEVH01024098">
    <property type="protein sequence ID" value="PNF17481.1"/>
    <property type="molecule type" value="Genomic_DNA"/>
</dbReference>
<dbReference type="InParanoid" id="A0A2J7PMB7"/>
<feature type="compositionally biased region" description="Basic and acidic residues" evidence="2">
    <location>
        <begin position="118"/>
        <end position="145"/>
    </location>
</feature>
<feature type="compositionally biased region" description="Polar residues" evidence="2">
    <location>
        <begin position="164"/>
        <end position="176"/>
    </location>
</feature>
<reference evidence="5 6" key="1">
    <citation type="submission" date="2017-12" db="EMBL/GenBank/DDBJ databases">
        <title>Hemimetabolous genomes reveal molecular basis of termite eusociality.</title>
        <authorList>
            <person name="Harrison M.C."/>
            <person name="Jongepier E."/>
            <person name="Robertson H.M."/>
            <person name="Arning N."/>
            <person name="Bitard-Feildel T."/>
            <person name="Chao H."/>
            <person name="Childers C.P."/>
            <person name="Dinh H."/>
            <person name="Doddapaneni H."/>
            <person name="Dugan S."/>
            <person name="Gowin J."/>
            <person name="Greiner C."/>
            <person name="Han Y."/>
            <person name="Hu H."/>
            <person name="Hughes D.S.T."/>
            <person name="Huylmans A.-K."/>
            <person name="Kemena C."/>
            <person name="Kremer L.P.M."/>
            <person name="Lee S.L."/>
            <person name="Lopez-Ezquerra A."/>
            <person name="Mallet L."/>
            <person name="Monroy-Kuhn J.M."/>
            <person name="Moser A."/>
            <person name="Murali S.C."/>
            <person name="Muzny D.M."/>
            <person name="Otani S."/>
            <person name="Piulachs M.-D."/>
            <person name="Poelchau M."/>
            <person name="Qu J."/>
            <person name="Schaub F."/>
            <person name="Wada-Katsumata A."/>
            <person name="Worley K.C."/>
            <person name="Xie Q."/>
            <person name="Ylla G."/>
            <person name="Poulsen M."/>
            <person name="Gibbs R.A."/>
            <person name="Schal C."/>
            <person name="Richards S."/>
            <person name="Belles X."/>
            <person name="Korb J."/>
            <person name="Bornberg-Bauer E."/>
        </authorList>
    </citation>
    <scope>NUCLEOTIDE SEQUENCE [LARGE SCALE GENOMIC DNA]</scope>
    <source>
        <tissue evidence="5">Whole body</tissue>
    </source>
</reference>
<organism evidence="5 6">
    <name type="scientific">Cryptotermes secundus</name>
    <dbReference type="NCBI Taxonomy" id="105785"/>
    <lineage>
        <taxon>Eukaryota</taxon>
        <taxon>Metazoa</taxon>
        <taxon>Ecdysozoa</taxon>
        <taxon>Arthropoda</taxon>
        <taxon>Hexapoda</taxon>
        <taxon>Insecta</taxon>
        <taxon>Pterygota</taxon>
        <taxon>Neoptera</taxon>
        <taxon>Polyneoptera</taxon>
        <taxon>Dictyoptera</taxon>
        <taxon>Blattodea</taxon>
        <taxon>Blattoidea</taxon>
        <taxon>Termitoidae</taxon>
        <taxon>Kalotermitidae</taxon>
        <taxon>Cryptotermitinae</taxon>
        <taxon>Cryptotermes</taxon>
    </lineage>
</organism>
<dbReference type="GO" id="GO:0005634">
    <property type="term" value="C:nucleus"/>
    <property type="evidence" value="ECO:0007669"/>
    <property type="project" value="UniProtKB-SubCell"/>
</dbReference>
<dbReference type="AlphaFoldDB" id="A0A2J7PMB7"/>
<evidence type="ECO:0000259" key="4">
    <source>
        <dbReference type="PROSITE" id="PS51031"/>
    </source>
</evidence>
<feature type="domain" description="BESS" evidence="4">
    <location>
        <begin position="211"/>
        <end position="250"/>
    </location>
</feature>
<protein>
    <recommendedName>
        <fullName evidence="7">MADF domain-containing protein</fullName>
    </recommendedName>
</protein>
<dbReference type="Proteomes" id="UP000235965">
    <property type="component" value="Unassembled WGS sequence"/>
</dbReference>
<evidence type="ECO:0000256" key="1">
    <source>
        <dbReference type="PROSITE-ProRule" id="PRU00371"/>
    </source>
</evidence>
<sequence length="250" mass="28737">MASRKLIRLVYQRRGLWDRQHPSNRSLYAQGVLWEEVARELNSTSYEVKAKWQTLQHIFRIIMRRMQMRGCGVNNAKFVYYKSVLSFITFLKSQYRPSESNGHIPPKEKRTSGVVPTDAKKDKNSRSDQAREEKVESSKLSKLDDVPADTMDAESDTSGPLAPNEQQTTLSIDSGTTNQVTWRSYETAVGSAPPGIQRPVLKVSEEEHKVCDEDISFFYSLIPHIQGLSPARKMLLWMKTLELIYNFIYN</sequence>
<dbReference type="PROSITE" id="PS51029">
    <property type="entry name" value="MADF"/>
    <property type="match status" value="1"/>
</dbReference>
<keyword evidence="1" id="KW-0539">Nucleus</keyword>
<dbReference type="PANTHER" id="PTHR12243:SF67">
    <property type="entry name" value="COREPRESSOR OF PANGOLIN, ISOFORM A-RELATED"/>
    <property type="match status" value="1"/>
</dbReference>
<dbReference type="InterPro" id="IPR039353">
    <property type="entry name" value="TF_Adf1"/>
</dbReference>
<dbReference type="PROSITE" id="PS51031">
    <property type="entry name" value="BESS"/>
    <property type="match status" value="1"/>
</dbReference>
<gene>
    <name evidence="5" type="ORF">B7P43_G18171</name>
</gene>
<evidence type="ECO:0000313" key="6">
    <source>
        <dbReference type="Proteomes" id="UP000235965"/>
    </source>
</evidence>
<proteinExistence type="predicted"/>
<dbReference type="SMART" id="SM00595">
    <property type="entry name" value="MADF"/>
    <property type="match status" value="1"/>
</dbReference>
<dbReference type="OrthoDB" id="6629629at2759"/>
<dbReference type="GO" id="GO:0003677">
    <property type="term" value="F:DNA binding"/>
    <property type="evidence" value="ECO:0007669"/>
    <property type="project" value="InterPro"/>
</dbReference>
<dbReference type="STRING" id="105785.A0A2J7PMB7"/>
<dbReference type="InterPro" id="IPR004210">
    <property type="entry name" value="BESS_motif"/>
</dbReference>
<dbReference type="GO" id="GO:0005667">
    <property type="term" value="C:transcription regulator complex"/>
    <property type="evidence" value="ECO:0007669"/>
    <property type="project" value="TreeGrafter"/>
</dbReference>
<comment type="caution">
    <text evidence="5">The sequence shown here is derived from an EMBL/GenBank/DDBJ whole genome shotgun (WGS) entry which is preliminary data.</text>
</comment>
<comment type="subcellular location">
    <subcellularLocation>
        <location evidence="1">Nucleus</location>
    </subcellularLocation>
</comment>
<name>A0A2J7PMB7_9NEOP</name>
<evidence type="ECO:0000313" key="5">
    <source>
        <dbReference type="EMBL" id="PNF17481.1"/>
    </source>
</evidence>
<dbReference type="InterPro" id="IPR006578">
    <property type="entry name" value="MADF-dom"/>
</dbReference>
<keyword evidence="6" id="KW-1185">Reference proteome</keyword>
<evidence type="ECO:0000259" key="3">
    <source>
        <dbReference type="PROSITE" id="PS51029"/>
    </source>
</evidence>